<dbReference type="InterPro" id="IPR052711">
    <property type="entry name" value="Zinc_ADH-like"/>
</dbReference>
<proteinExistence type="predicted"/>
<evidence type="ECO:0000259" key="1">
    <source>
        <dbReference type="SMART" id="SM00829"/>
    </source>
</evidence>
<dbReference type="PANTHER" id="PTHR45033:SF2">
    <property type="entry name" value="ZINC-TYPE ALCOHOL DEHYDROGENASE-LIKE PROTEIN C1773.06C"/>
    <property type="match status" value="1"/>
</dbReference>
<dbReference type="AlphaFoldDB" id="A0A2N9M2Q2"/>
<dbReference type="OrthoDB" id="9787435at2"/>
<dbReference type="Proteomes" id="UP000239735">
    <property type="component" value="Unassembled WGS sequence"/>
</dbReference>
<dbReference type="InterPro" id="IPR013154">
    <property type="entry name" value="ADH-like_N"/>
</dbReference>
<gene>
    <name evidence="2" type="ORF">SBA5_710015</name>
</gene>
<reference evidence="3" key="1">
    <citation type="submission" date="2018-02" db="EMBL/GenBank/DDBJ databases">
        <authorList>
            <person name="Hausmann B."/>
        </authorList>
    </citation>
    <scope>NUCLEOTIDE SEQUENCE [LARGE SCALE GENOMIC DNA]</scope>
    <source>
        <strain evidence="3">Peat soil MAG SbA5</strain>
    </source>
</reference>
<dbReference type="InterPro" id="IPR011032">
    <property type="entry name" value="GroES-like_sf"/>
</dbReference>
<dbReference type="Pfam" id="PF00107">
    <property type="entry name" value="ADH_zinc_N"/>
    <property type="match status" value="1"/>
</dbReference>
<organism evidence="2 3">
    <name type="scientific">Candidatus Sulfuritelmatomonas gaucii</name>
    <dbReference type="NCBI Taxonomy" id="2043161"/>
    <lineage>
        <taxon>Bacteria</taxon>
        <taxon>Pseudomonadati</taxon>
        <taxon>Acidobacteriota</taxon>
        <taxon>Terriglobia</taxon>
        <taxon>Terriglobales</taxon>
        <taxon>Acidobacteriaceae</taxon>
        <taxon>Candidatus Sulfuritelmatomonas</taxon>
    </lineage>
</organism>
<dbReference type="InterPro" id="IPR013149">
    <property type="entry name" value="ADH-like_C"/>
</dbReference>
<dbReference type="PANTHER" id="PTHR45033">
    <property type="match status" value="1"/>
</dbReference>
<dbReference type="Gene3D" id="3.40.50.720">
    <property type="entry name" value="NAD(P)-binding Rossmann-like Domain"/>
    <property type="match status" value="1"/>
</dbReference>
<sequence>MRAWQVSAFGIDSLEFVERPTPAPGPGEVLVGVRAISLNYRDLMVVKGQYNPRMKLPRIPCSDGAGEVVAVGAGVTAWKQGDRVAGIFMQNWIDGPFAAAKARGALGGDIDGMLADYVVLKEQGLVAIPDHLSFQEAATLPCAAVTAWNALAAGDVKPGSTVLILGTGGVSIFALQFARLRGARVLGISSSHEKLHRAAGLGLDAGLNYGENPEWDRWARDQTDGEGVDLVVEVGGQGTLARSLRAIRPAGTVAQIGVLAPSAEPFPVALILHKMARIHGIYVGSRMDFEQMNRAIAQAELRPVGEEFDWSQAREALERMEEGSHFGKLVLSVS</sequence>
<dbReference type="SUPFAM" id="SSF50129">
    <property type="entry name" value="GroES-like"/>
    <property type="match status" value="1"/>
</dbReference>
<dbReference type="SMART" id="SM00829">
    <property type="entry name" value="PKS_ER"/>
    <property type="match status" value="1"/>
</dbReference>
<dbReference type="CDD" id="cd08276">
    <property type="entry name" value="MDR7"/>
    <property type="match status" value="1"/>
</dbReference>
<dbReference type="GO" id="GO:0016491">
    <property type="term" value="F:oxidoreductase activity"/>
    <property type="evidence" value="ECO:0007669"/>
    <property type="project" value="InterPro"/>
</dbReference>
<feature type="domain" description="Enoyl reductase (ER)" evidence="1">
    <location>
        <begin position="10"/>
        <end position="331"/>
    </location>
</feature>
<evidence type="ECO:0000313" key="3">
    <source>
        <dbReference type="Proteomes" id="UP000239735"/>
    </source>
</evidence>
<evidence type="ECO:0000313" key="2">
    <source>
        <dbReference type="EMBL" id="SPE29717.1"/>
    </source>
</evidence>
<dbReference type="InterPro" id="IPR036291">
    <property type="entry name" value="NAD(P)-bd_dom_sf"/>
</dbReference>
<dbReference type="SUPFAM" id="SSF51735">
    <property type="entry name" value="NAD(P)-binding Rossmann-fold domains"/>
    <property type="match status" value="1"/>
</dbReference>
<dbReference type="Pfam" id="PF08240">
    <property type="entry name" value="ADH_N"/>
    <property type="match status" value="1"/>
</dbReference>
<protein>
    <submittedName>
        <fullName evidence="2">Oxidoreductase, zinc-binding dehydrogenase family</fullName>
    </submittedName>
</protein>
<accession>A0A2N9M2Q2</accession>
<name>A0A2N9M2Q2_9BACT</name>
<dbReference type="EMBL" id="OKRB01000132">
    <property type="protein sequence ID" value="SPE29717.1"/>
    <property type="molecule type" value="Genomic_DNA"/>
</dbReference>
<dbReference type="InterPro" id="IPR020843">
    <property type="entry name" value="ER"/>
</dbReference>
<dbReference type="Gene3D" id="3.90.180.10">
    <property type="entry name" value="Medium-chain alcohol dehydrogenases, catalytic domain"/>
    <property type="match status" value="1"/>
</dbReference>